<keyword evidence="7" id="KW-0532">Neurotransmitter transport</keyword>
<comment type="similarity">
    <text evidence="2">Belongs to the syntaxin family.</text>
</comment>
<evidence type="ECO:0000256" key="3">
    <source>
        <dbReference type="ARBA" id="ARBA00022448"/>
    </source>
</evidence>
<keyword evidence="11" id="KW-0472">Membrane</keyword>
<reference evidence="18" key="2">
    <citation type="submission" date="2025-08" db="UniProtKB">
        <authorList>
            <consortium name="Ensembl"/>
        </authorList>
    </citation>
    <scope>IDENTIFICATION</scope>
</reference>
<evidence type="ECO:0000256" key="13">
    <source>
        <dbReference type="ARBA" id="ARBA00040530"/>
    </source>
</evidence>
<dbReference type="GO" id="GO:0000149">
    <property type="term" value="F:SNARE binding"/>
    <property type="evidence" value="ECO:0007669"/>
    <property type="project" value="TreeGrafter"/>
</dbReference>
<evidence type="ECO:0000256" key="12">
    <source>
        <dbReference type="ARBA" id="ARBA00023329"/>
    </source>
</evidence>
<dbReference type="GO" id="GO:0006886">
    <property type="term" value="P:intracellular protein transport"/>
    <property type="evidence" value="ECO:0007669"/>
    <property type="project" value="TreeGrafter"/>
</dbReference>
<feature type="coiled-coil region" evidence="15">
    <location>
        <begin position="125"/>
        <end position="163"/>
    </location>
</feature>
<dbReference type="GO" id="GO:0031201">
    <property type="term" value="C:SNARE complex"/>
    <property type="evidence" value="ECO:0007669"/>
    <property type="project" value="TreeGrafter"/>
</dbReference>
<dbReference type="SUPFAM" id="SSF47661">
    <property type="entry name" value="t-snare proteins"/>
    <property type="match status" value="1"/>
</dbReference>
<dbReference type="Ensembl" id="ENSBIXT00005010679.1">
    <property type="protein sequence ID" value="ENSBIXP00005003248.1"/>
    <property type="gene ID" value="ENSBIXG00005009465.1"/>
</dbReference>
<evidence type="ECO:0000256" key="11">
    <source>
        <dbReference type="ARBA" id="ARBA00023136"/>
    </source>
</evidence>
<dbReference type="GO" id="GO:0005886">
    <property type="term" value="C:plasma membrane"/>
    <property type="evidence" value="ECO:0007669"/>
    <property type="project" value="TreeGrafter"/>
</dbReference>
<dbReference type="PROSITE" id="PS50192">
    <property type="entry name" value="T_SNARE"/>
    <property type="match status" value="1"/>
</dbReference>
<evidence type="ECO:0000256" key="16">
    <source>
        <dbReference type="SAM" id="MobiDB-lite"/>
    </source>
</evidence>
<evidence type="ECO:0000256" key="9">
    <source>
        <dbReference type="ARBA" id="ARBA00022989"/>
    </source>
</evidence>
<keyword evidence="9" id="KW-1133">Transmembrane helix</keyword>
<dbReference type="Gene3D" id="1.20.5.110">
    <property type="match status" value="1"/>
</dbReference>
<evidence type="ECO:0000259" key="17">
    <source>
        <dbReference type="PROSITE" id="PS50192"/>
    </source>
</evidence>
<dbReference type="Pfam" id="PF00804">
    <property type="entry name" value="Syntaxin"/>
    <property type="match status" value="1"/>
</dbReference>
<gene>
    <name evidence="18" type="primary">STX1A</name>
</gene>
<evidence type="ECO:0000256" key="6">
    <source>
        <dbReference type="ARBA" id="ARBA00022692"/>
    </source>
</evidence>
<evidence type="ECO:0000256" key="5">
    <source>
        <dbReference type="ARBA" id="ARBA00022499"/>
    </source>
</evidence>
<sequence>MLQVSLRLGAEGTARPCPCQGDRQGWPGLGAPTEDPAIGGSWAAWGPRTHGTQWSYHRGACVSTPLQAKDSDDDDDVTVTVDRDRFMDEFFEQVEEIRGFIDKISENVEEVKRKHSAILASPNPDEKTKEELEELMSDIKKTANKVRSKLKSIEQSIEQEEGLNRSSADLRIRKTQHSTLSRKFVEVMSEYNATQSDYRERCKGRIQRQLEITGRTTTSEELEDMLESGNPAIFASGIIMDSSISKQALSEIETRHSEIIKLENSIRELHDMFMDMAMLVESQDPRPCMALPTFTRPCPVSFTSCLSRGHVEGHFSRSQRNSNEQDHGGPASQSGCLLGNRAASVNDEWRGLYPHWVLEGGSLTAVVLSLESDQEPHSQPLFYTSLCWPLFPEIRRWGFVVQLLSHVQLFVIPWTAAHQAPLSFSVSQSLLKFTSVESVMPSNYLILCHPFLLLPSIFPSVRVFSSASALCKGWPEFWSFNFSISPSNEYSGLISFRVDLGVGIHTF</sequence>
<dbReference type="CDD" id="cd00179">
    <property type="entry name" value="SynN"/>
    <property type="match status" value="1"/>
</dbReference>
<organism evidence="18 19">
    <name type="scientific">Bos indicus x Bos taurus</name>
    <name type="common">Hybrid cattle</name>
    <dbReference type="NCBI Taxonomy" id="30522"/>
    <lineage>
        <taxon>Eukaryota</taxon>
        <taxon>Metazoa</taxon>
        <taxon>Chordata</taxon>
        <taxon>Craniata</taxon>
        <taxon>Vertebrata</taxon>
        <taxon>Euteleostomi</taxon>
        <taxon>Mammalia</taxon>
        <taxon>Eutheria</taxon>
        <taxon>Laurasiatheria</taxon>
        <taxon>Artiodactyla</taxon>
        <taxon>Ruminantia</taxon>
        <taxon>Pecora</taxon>
        <taxon>Bovidae</taxon>
        <taxon>Bovinae</taxon>
        <taxon>Bos</taxon>
    </lineage>
</organism>
<protein>
    <recommendedName>
        <fullName evidence="13">Syntaxin-1A</fullName>
    </recommendedName>
</protein>
<name>A0A4W2FDA3_BOBOX</name>
<evidence type="ECO:0000256" key="8">
    <source>
        <dbReference type="ARBA" id="ARBA00022843"/>
    </source>
</evidence>
<dbReference type="PANTHER" id="PTHR19957:SF84">
    <property type="entry name" value="SYNTAXIN-1A"/>
    <property type="match status" value="1"/>
</dbReference>
<dbReference type="SMART" id="SM00503">
    <property type="entry name" value="SynN"/>
    <property type="match status" value="1"/>
</dbReference>
<dbReference type="Gene3D" id="1.20.58.70">
    <property type="match status" value="1"/>
</dbReference>
<keyword evidence="6" id="KW-0812">Transmembrane</keyword>
<evidence type="ECO:0000256" key="14">
    <source>
        <dbReference type="ARBA" id="ARBA00046172"/>
    </source>
</evidence>
<dbReference type="GO" id="GO:0006887">
    <property type="term" value="P:exocytosis"/>
    <property type="evidence" value="ECO:0007669"/>
    <property type="project" value="UniProtKB-KW"/>
</dbReference>
<keyword evidence="8" id="KW-0832">Ubl conjugation</keyword>
<dbReference type="InterPro" id="IPR010989">
    <property type="entry name" value="SNARE"/>
</dbReference>
<dbReference type="InterPro" id="IPR045242">
    <property type="entry name" value="Syntaxin"/>
</dbReference>
<reference evidence="18 19" key="1">
    <citation type="submission" date="2018-11" db="EMBL/GenBank/DDBJ databases">
        <title>Haplotype-resolved cattle genomes.</title>
        <authorList>
            <person name="Low W.Y."/>
            <person name="Tearle R."/>
            <person name="Bickhart D.M."/>
            <person name="Rosen B.D."/>
            <person name="Koren S."/>
            <person name="Rhie A."/>
            <person name="Hiendleder S."/>
            <person name="Phillippy A.M."/>
            <person name="Smith T.P.L."/>
            <person name="Williams J.L."/>
        </authorList>
    </citation>
    <scope>NUCLEOTIDE SEQUENCE [LARGE SCALE GENOMIC DNA]</scope>
</reference>
<keyword evidence="5" id="KW-1017">Isopeptide bond</keyword>
<feature type="domain" description="T-SNARE coiled-coil homology" evidence="17">
    <location>
        <begin position="249"/>
        <end position="285"/>
    </location>
</feature>
<dbReference type="GO" id="GO:0030672">
    <property type="term" value="C:synaptic vesicle membrane"/>
    <property type="evidence" value="ECO:0007669"/>
    <property type="project" value="UniProtKB-SubCell"/>
</dbReference>
<evidence type="ECO:0000256" key="2">
    <source>
        <dbReference type="ARBA" id="ARBA00009063"/>
    </source>
</evidence>
<proteinExistence type="inferred from homology"/>
<keyword evidence="12" id="KW-0968">Cytoplasmic vesicle</keyword>
<keyword evidence="10 15" id="KW-0175">Coiled coil</keyword>
<evidence type="ECO:0000256" key="15">
    <source>
        <dbReference type="SAM" id="Coils"/>
    </source>
</evidence>
<keyword evidence="4" id="KW-0268">Exocytosis</keyword>
<dbReference type="GO" id="GO:0048278">
    <property type="term" value="P:vesicle docking"/>
    <property type="evidence" value="ECO:0007669"/>
    <property type="project" value="TreeGrafter"/>
</dbReference>
<dbReference type="Proteomes" id="UP000429181">
    <property type="component" value="Chromosome 25"/>
</dbReference>
<dbReference type="GO" id="GO:0006906">
    <property type="term" value="P:vesicle fusion"/>
    <property type="evidence" value="ECO:0007669"/>
    <property type="project" value="TreeGrafter"/>
</dbReference>
<evidence type="ECO:0000313" key="19">
    <source>
        <dbReference type="Proteomes" id="UP000429181"/>
    </source>
</evidence>
<dbReference type="AlphaFoldDB" id="A0A4W2FDA3"/>
<dbReference type="GeneTree" id="ENSGT01030000234627"/>
<evidence type="ECO:0000313" key="18">
    <source>
        <dbReference type="Ensembl" id="ENSBIXP00005003248.1"/>
    </source>
</evidence>
<dbReference type="GO" id="GO:0006836">
    <property type="term" value="P:neurotransmitter transport"/>
    <property type="evidence" value="ECO:0007669"/>
    <property type="project" value="UniProtKB-KW"/>
</dbReference>
<evidence type="ECO:0000256" key="10">
    <source>
        <dbReference type="ARBA" id="ARBA00023054"/>
    </source>
</evidence>
<dbReference type="FunFam" id="1.20.58.70:FF:000042">
    <property type="entry name" value="Syntaxin 11b, tandem duplicate 2"/>
    <property type="match status" value="1"/>
</dbReference>
<dbReference type="CDD" id="cd15848">
    <property type="entry name" value="SNARE_syntaxin1-like"/>
    <property type="match status" value="1"/>
</dbReference>
<dbReference type="PANTHER" id="PTHR19957">
    <property type="entry name" value="SYNTAXIN"/>
    <property type="match status" value="1"/>
</dbReference>
<evidence type="ECO:0000256" key="1">
    <source>
        <dbReference type="ARBA" id="ARBA00004143"/>
    </source>
</evidence>
<keyword evidence="3" id="KW-0813">Transport</keyword>
<accession>A0A4W2FDA3</accession>
<dbReference type="GO" id="GO:0005484">
    <property type="term" value="F:SNAP receptor activity"/>
    <property type="evidence" value="ECO:0007669"/>
    <property type="project" value="TreeGrafter"/>
</dbReference>
<comment type="subcellular location">
    <subcellularLocation>
        <location evidence="1">Cytoplasmic vesicle</location>
        <location evidence="1">Secretory vesicle</location>
        <location evidence="1">Synaptic vesicle membrane</location>
        <topology evidence="1">Single-pass type IV membrane protein</topology>
    </subcellularLocation>
</comment>
<evidence type="ECO:0000256" key="4">
    <source>
        <dbReference type="ARBA" id="ARBA00022483"/>
    </source>
</evidence>
<dbReference type="InterPro" id="IPR000727">
    <property type="entry name" value="T_SNARE_dom"/>
</dbReference>
<comment type="function">
    <text evidence="14">Plays an essential role in hormone and neurotransmitter calcium-dependent exocytosis and endocytosis. Part of the SNARE (Soluble NSF Attachment Receptor) complex composed of SNAP25, STX1A and VAMP2 which mediates the fusion of synaptic vesicles with the presynaptic plasma membrane. STX1A and SNAP25 are localized on the plasma membrane while VAMP2 resides in synaptic vesicles. The pairing of the three SNAREs from the N-terminal SNARE motifs to the C-terminal anchors leads to the formation of the SNARE complex, which brings membranes into close proximity and results in final fusion. Participates in the calcium-dependent regulation of acrosomal exocytosis in sperm. Also plays an important role in the exocytosis of hormones such as insulin or glucagon-like peptide 1 (GLP-1).</text>
</comment>
<evidence type="ECO:0000256" key="7">
    <source>
        <dbReference type="ARBA" id="ARBA00022775"/>
    </source>
</evidence>
<dbReference type="InterPro" id="IPR006011">
    <property type="entry name" value="Syntaxin_N"/>
</dbReference>
<feature type="region of interest" description="Disordered" evidence="16">
    <location>
        <begin position="316"/>
        <end position="335"/>
    </location>
</feature>